<proteinExistence type="predicted"/>
<evidence type="ECO:0000313" key="2">
    <source>
        <dbReference type="EMBL" id="EEB33119.1"/>
    </source>
</evidence>
<dbReference type="Proteomes" id="UP000003676">
    <property type="component" value="Unassembled WGS sequence"/>
</dbReference>
<dbReference type="EMBL" id="ABXU01000061">
    <property type="protein sequence ID" value="EEB33119.1"/>
    <property type="molecule type" value="Genomic_DNA"/>
</dbReference>
<gene>
    <name evidence="2" type="ORF">DESPIG_01986</name>
</gene>
<protein>
    <submittedName>
        <fullName evidence="2">Uncharacterized protein</fullName>
    </submittedName>
</protein>
<comment type="caution">
    <text evidence="2">The sequence shown here is derived from an EMBL/GenBank/DDBJ whole genome shotgun (WGS) entry which is preliminary data.</text>
</comment>
<name>B6WV70_9BACT</name>
<evidence type="ECO:0000313" key="3">
    <source>
        <dbReference type="Proteomes" id="UP000003676"/>
    </source>
</evidence>
<feature type="region of interest" description="Disordered" evidence="1">
    <location>
        <begin position="1"/>
        <end position="23"/>
    </location>
</feature>
<organism evidence="2 3">
    <name type="scientific">Desulfovibrio piger ATCC 29098</name>
    <dbReference type="NCBI Taxonomy" id="411464"/>
    <lineage>
        <taxon>Bacteria</taxon>
        <taxon>Pseudomonadati</taxon>
        <taxon>Thermodesulfobacteriota</taxon>
        <taxon>Desulfovibrionia</taxon>
        <taxon>Desulfovibrionales</taxon>
        <taxon>Desulfovibrionaceae</taxon>
        <taxon>Desulfovibrio</taxon>
    </lineage>
</organism>
<sequence length="39" mass="4142">MLRGKTAHESAVAIRKPAGAGNGYRLRDRRIGGVQIAPP</sequence>
<reference evidence="2 3" key="2">
    <citation type="submission" date="2008-10" db="EMBL/GenBank/DDBJ databases">
        <authorList>
            <person name="Fulton L."/>
            <person name="Clifton S."/>
            <person name="Fulton B."/>
            <person name="Xu J."/>
            <person name="Minx P."/>
            <person name="Pepin K.H."/>
            <person name="Johnson M."/>
            <person name="Bhonagiri V."/>
            <person name="Nash W.E."/>
            <person name="Mardis E.R."/>
            <person name="Wilson R.K."/>
        </authorList>
    </citation>
    <scope>NUCLEOTIDE SEQUENCE [LARGE SCALE GENOMIC DNA]</scope>
    <source>
        <strain evidence="2 3">ATCC 29098</strain>
    </source>
</reference>
<evidence type="ECO:0000256" key="1">
    <source>
        <dbReference type="SAM" id="MobiDB-lite"/>
    </source>
</evidence>
<accession>B6WV70</accession>
<reference evidence="2 3" key="1">
    <citation type="submission" date="2008-10" db="EMBL/GenBank/DDBJ databases">
        <title>Draft genome sequence of Desulvovibrio piger (ATCC 29098).</title>
        <authorList>
            <person name="Sudarsanam P."/>
            <person name="Ley R."/>
            <person name="Guruge J."/>
            <person name="Turnbaugh P.J."/>
            <person name="Mahowald M."/>
            <person name="Liep D."/>
            <person name="Gordon J."/>
        </authorList>
    </citation>
    <scope>NUCLEOTIDE SEQUENCE [LARGE SCALE GENOMIC DNA]</scope>
    <source>
        <strain evidence="2 3">ATCC 29098</strain>
    </source>
</reference>
<dbReference type="AlphaFoldDB" id="B6WV70"/>
<dbReference type="HOGENOM" id="CLU_3308570_0_0_7"/>